<name>A0ABD3A8E5_9GENT</name>
<protein>
    <recommendedName>
        <fullName evidence="3">Aminotransferase-like plant mobile domain-containing protein</fullName>
    </recommendedName>
</protein>
<keyword evidence="2" id="KW-1185">Reference proteome</keyword>
<dbReference type="EMBL" id="JBJUIK010000005">
    <property type="protein sequence ID" value="KAL3528065.1"/>
    <property type="molecule type" value="Genomic_DNA"/>
</dbReference>
<evidence type="ECO:0008006" key="3">
    <source>
        <dbReference type="Google" id="ProtNLM"/>
    </source>
</evidence>
<dbReference type="PROSITE" id="PS51257">
    <property type="entry name" value="PROKAR_LIPOPROTEIN"/>
    <property type="match status" value="1"/>
</dbReference>
<accession>A0ABD3A8E5</accession>
<sequence length="221" mass="24832">MPRSMMPSIYPCSHMTTATMSCMLSSNFGVTRQIPCTHLLANCPSHFGTCTSSVAFQSMALFMVKPFPQLMNFVVLALMENPGYRQATFNCSPLFTNLQEEQKMFELLTGLNFCLKAQVDISCLLLESTEEEFHSPSGVIDNNWTIKTKDTAKPFLDMGVDETLRDETYLAAFLSCWICKFLLPRHKIDHICLNVFNVASLMAHGQKFSLVVPILSSIYNA</sequence>
<dbReference type="Proteomes" id="UP001630127">
    <property type="component" value="Unassembled WGS sequence"/>
</dbReference>
<dbReference type="AlphaFoldDB" id="A0ABD3A8E5"/>
<organism evidence="1 2">
    <name type="scientific">Cinchona calisaya</name>
    <dbReference type="NCBI Taxonomy" id="153742"/>
    <lineage>
        <taxon>Eukaryota</taxon>
        <taxon>Viridiplantae</taxon>
        <taxon>Streptophyta</taxon>
        <taxon>Embryophyta</taxon>
        <taxon>Tracheophyta</taxon>
        <taxon>Spermatophyta</taxon>
        <taxon>Magnoliopsida</taxon>
        <taxon>eudicotyledons</taxon>
        <taxon>Gunneridae</taxon>
        <taxon>Pentapetalae</taxon>
        <taxon>asterids</taxon>
        <taxon>lamiids</taxon>
        <taxon>Gentianales</taxon>
        <taxon>Rubiaceae</taxon>
        <taxon>Cinchonoideae</taxon>
        <taxon>Cinchoneae</taxon>
        <taxon>Cinchona</taxon>
    </lineage>
</organism>
<evidence type="ECO:0000313" key="1">
    <source>
        <dbReference type="EMBL" id="KAL3528065.1"/>
    </source>
</evidence>
<evidence type="ECO:0000313" key="2">
    <source>
        <dbReference type="Proteomes" id="UP001630127"/>
    </source>
</evidence>
<gene>
    <name evidence="1" type="ORF">ACH5RR_012721</name>
</gene>
<proteinExistence type="predicted"/>
<comment type="caution">
    <text evidence="1">The sequence shown here is derived from an EMBL/GenBank/DDBJ whole genome shotgun (WGS) entry which is preliminary data.</text>
</comment>
<reference evidence="1 2" key="1">
    <citation type="submission" date="2024-11" db="EMBL/GenBank/DDBJ databases">
        <title>A near-complete genome assembly of Cinchona calisaya.</title>
        <authorList>
            <person name="Lian D.C."/>
            <person name="Zhao X.W."/>
            <person name="Wei L."/>
        </authorList>
    </citation>
    <scope>NUCLEOTIDE SEQUENCE [LARGE SCALE GENOMIC DNA]</scope>
    <source>
        <tissue evidence="1">Nenye</tissue>
    </source>
</reference>